<dbReference type="OrthoDB" id="9767561at2"/>
<dbReference type="EMBL" id="CP036274">
    <property type="protein sequence ID" value="QDU29313.1"/>
    <property type="molecule type" value="Genomic_DNA"/>
</dbReference>
<reference evidence="2 3" key="1">
    <citation type="submission" date="2019-02" db="EMBL/GenBank/DDBJ databases">
        <title>Deep-cultivation of Planctomycetes and their phenomic and genomic characterization uncovers novel biology.</title>
        <authorList>
            <person name="Wiegand S."/>
            <person name="Jogler M."/>
            <person name="Boedeker C."/>
            <person name="Pinto D."/>
            <person name="Vollmers J."/>
            <person name="Rivas-Marin E."/>
            <person name="Kohn T."/>
            <person name="Peeters S.H."/>
            <person name="Heuer A."/>
            <person name="Rast P."/>
            <person name="Oberbeckmann S."/>
            <person name="Bunk B."/>
            <person name="Jeske O."/>
            <person name="Meyerdierks A."/>
            <person name="Storesund J.E."/>
            <person name="Kallscheuer N."/>
            <person name="Luecker S."/>
            <person name="Lage O.M."/>
            <person name="Pohl T."/>
            <person name="Merkel B.J."/>
            <person name="Hornburger P."/>
            <person name="Mueller R.-W."/>
            <person name="Bruemmer F."/>
            <person name="Labrenz M."/>
            <person name="Spormann A.M."/>
            <person name="Op den Camp H."/>
            <person name="Overmann J."/>
            <person name="Amann R."/>
            <person name="Jetten M.S.M."/>
            <person name="Mascher T."/>
            <person name="Medema M.H."/>
            <person name="Devos D.P."/>
            <person name="Kaster A.-K."/>
            <person name="Ovreas L."/>
            <person name="Rohde M."/>
            <person name="Galperin M.Y."/>
            <person name="Jogler C."/>
        </authorList>
    </citation>
    <scope>NUCLEOTIDE SEQUENCE [LARGE SCALE GENOMIC DNA]</scope>
    <source>
        <strain evidence="2 3">ETA_A8</strain>
    </source>
</reference>
<dbReference type="KEGG" id="aagg:ETAA8_44210"/>
<dbReference type="InterPro" id="IPR036188">
    <property type="entry name" value="FAD/NAD-bd_sf"/>
</dbReference>
<keyword evidence="3" id="KW-1185">Reference proteome</keyword>
<proteinExistence type="predicted"/>
<sequence>MNHDVLIVGAGLAGLCCARKLQHHGIRCLVLEASDGVGGRIRTDNVDGFRLDRGFQVFLTSYPEAKAILDYEALDLKPFLPGALVRYGGRFHELTDPWRRPLSAIRSLWSPIGSLADKLRVASFRSRALRGTIEDRFRDPETTSLRALQDAGFSESMIERFFRPFLGGIFLDSELRTSSRMLNFVFRMFSLGNACLPAEGMEAIPQQLAAALPPGSIRLGARVVRVKPGSVTLSTGEELGGKSVLVAVEGRMAAELLGDSISPVGQGTTCFYFSASRPPIAQPLLVLNGDGRGPINNLCFPTVAAPSYGPADKCLVSATVVGTANDPDRLLAEVHAHLGEWFGSAVQDWLHLRTYAIPYALPVQTPLALNVPERSVRWQPGIYVCGDHRDNASIQGAMVSGRRAAEAVLKDLR</sequence>
<organism evidence="2 3">
    <name type="scientific">Anatilimnocola aggregata</name>
    <dbReference type="NCBI Taxonomy" id="2528021"/>
    <lineage>
        <taxon>Bacteria</taxon>
        <taxon>Pseudomonadati</taxon>
        <taxon>Planctomycetota</taxon>
        <taxon>Planctomycetia</taxon>
        <taxon>Pirellulales</taxon>
        <taxon>Pirellulaceae</taxon>
        <taxon>Anatilimnocola</taxon>
    </lineage>
</organism>
<dbReference type="GO" id="GO:0016491">
    <property type="term" value="F:oxidoreductase activity"/>
    <property type="evidence" value="ECO:0007669"/>
    <property type="project" value="InterPro"/>
</dbReference>
<evidence type="ECO:0000259" key="1">
    <source>
        <dbReference type="Pfam" id="PF01593"/>
    </source>
</evidence>
<dbReference type="InterPro" id="IPR002937">
    <property type="entry name" value="Amino_oxidase"/>
</dbReference>
<dbReference type="RefSeq" id="WP_145092948.1">
    <property type="nucleotide sequence ID" value="NZ_CP036274.1"/>
</dbReference>
<dbReference type="Proteomes" id="UP000315017">
    <property type="component" value="Chromosome"/>
</dbReference>
<dbReference type="Gene3D" id="3.50.50.60">
    <property type="entry name" value="FAD/NAD(P)-binding domain"/>
    <property type="match status" value="1"/>
</dbReference>
<dbReference type="Pfam" id="PF01593">
    <property type="entry name" value="Amino_oxidase"/>
    <property type="match status" value="1"/>
</dbReference>
<dbReference type="PANTHER" id="PTHR42841">
    <property type="entry name" value="AMINE OXIDASE"/>
    <property type="match status" value="1"/>
</dbReference>
<name>A0A517YGG0_9BACT</name>
<protein>
    <submittedName>
        <fullName evidence="2">Protoporphyrinogen oxidase</fullName>
    </submittedName>
</protein>
<evidence type="ECO:0000313" key="3">
    <source>
        <dbReference type="Proteomes" id="UP000315017"/>
    </source>
</evidence>
<feature type="domain" description="Amine oxidase" evidence="1">
    <location>
        <begin position="12"/>
        <end position="409"/>
    </location>
</feature>
<evidence type="ECO:0000313" key="2">
    <source>
        <dbReference type="EMBL" id="QDU29313.1"/>
    </source>
</evidence>
<gene>
    <name evidence="2" type="ORF">ETAA8_44210</name>
</gene>
<dbReference type="AlphaFoldDB" id="A0A517YGG0"/>
<dbReference type="SUPFAM" id="SSF51905">
    <property type="entry name" value="FAD/NAD(P)-binding domain"/>
    <property type="match status" value="1"/>
</dbReference>
<accession>A0A517YGG0</accession>